<keyword evidence="5" id="KW-0479">Metal-binding</keyword>
<comment type="catalytic activity">
    <reaction evidence="1">
        <text>S-ubiquitinyl-[E2 ubiquitin-conjugating enzyme]-L-cysteine + [acceptor protein]-L-lysine = [E2 ubiquitin-conjugating enzyme]-L-cysteine + N(6)-ubiquitinyl-[acceptor protein]-L-lysine.</text>
        <dbReference type="EC" id="2.3.2.27"/>
    </reaction>
</comment>
<evidence type="ECO:0000256" key="6">
    <source>
        <dbReference type="ARBA" id="ARBA00022771"/>
    </source>
</evidence>
<evidence type="ECO:0000313" key="13">
    <source>
        <dbReference type="Proteomes" id="UP000247498"/>
    </source>
</evidence>
<dbReference type="AlphaFoldDB" id="A0A2V0P9H2"/>
<keyword evidence="6 9" id="KW-0863">Zinc-finger</keyword>
<proteinExistence type="predicted"/>
<comment type="caution">
    <text evidence="12">The sequence shown here is derived from an EMBL/GenBank/DDBJ whole genome shotgun (WGS) entry which is preliminary data.</text>
</comment>
<dbReference type="InterPro" id="IPR024766">
    <property type="entry name" value="Znf_RING_H2"/>
</dbReference>
<dbReference type="Proteomes" id="UP000247498">
    <property type="component" value="Unassembled WGS sequence"/>
</dbReference>
<dbReference type="PROSITE" id="PS50089">
    <property type="entry name" value="ZF_RING_2"/>
    <property type="match status" value="1"/>
</dbReference>
<dbReference type="GO" id="GO:0061630">
    <property type="term" value="F:ubiquitin protein ligase activity"/>
    <property type="evidence" value="ECO:0007669"/>
    <property type="project" value="UniProtKB-EC"/>
</dbReference>
<sequence length="302" mass="30246">MVPAGPSYLALEGAGTATPRMHRGEQRADPSASAAASCSSWEPCWMWCASCFGLGGDYGSDARAVRPRERGPQYHAPAVASPQRASSASSLGDGDSGERGTLLPKRGTPESGTAGGGCSAQSGGAETMLRELPRHQRTGSGASSRAAWLPDPDSGSTASAGGAVTAAPAATAAAAAAAATAAAAAAATAAALSGVPVHAQARGAGSGSKAGPPGSIGPGTKLAKGASLGLSELEGAMGTAVLLSADEEEDCCPTCLEAYREDNPRVWTRCGHHFHMQCIYEWLNRSSTCPLCESNIDFEEGA</sequence>
<dbReference type="SUPFAM" id="SSF57850">
    <property type="entry name" value="RING/U-box"/>
    <property type="match status" value="1"/>
</dbReference>
<feature type="compositionally biased region" description="Low complexity" evidence="10">
    <location>
        <begin position="201"/>
        <end position="213"/>
    </location>
</feature>
<dbReference type="InParanoid" id="A0A2V0P9H2"/>
<dbReference type="InterPro" id="IPR001841">
    <property type="entry name" value="Znf_RING"/>
</dbReference>
<evidence type="ECO:0000256" key="10">
    <source>
        <dbReference type="SAM" id="MobiDB-lite"/>
    </source>
</evidence>
<keyword evidence="13" id="KW-1185">Reference proteome</keyword>
<evidence type="ECO:0000256" key="4">
    <source>
        <dbReference type="ARBA" id="ARBA00022679"/>
    </source>
</evidence>
<reference evidence="12 13" key="1">
    <citation type="journal article" date="2018" name="Sci. Rep.">
        <title>Raphidocelis subcapitata (=Pseudokirchneriella subcapitata) provides an insight into genome evolution and environmental adaptations in the Sphaeropleales.</title>
        <authorList>
            <person name="Suzuki S."/>
            <person name="Yamaguchi H."/>
            <person name="Nakajima N."/>
            <person name="Kawachi M."/>
        </authorList>
    </citation>
    <scope>NUCLEOTIDE SEQUENCE [LARGE SCALE GENOMIC DNA]</scope>
    <source>
        <strain evidence="12 13">NIES-35</strain>
    </source>
</reference>
<dbReference type="InterPro" id="IPR013083">
    <property type="entry name" value="Znf_RING/FYVE/PHD"/>
</dbReference>
<accession>A0A2V0P9H2</accession>
<dbReference type="STRING" id="307507.A0A2V0P9H2"/>
<evidence type="ECO:0000256" key="8">
    <source>
        <dbReference type="ARBA" id="ARBA00022833"/>
    </source>
</evidence>
<protein>
    <recommendedName>
        <fullName evidence="3">RING-type E3 ubiquitin transferase</fullName>
        <ecNumber evidence="3">2.3.2.27</ecNumber>
    </recommendedName>
</protein>
<keyword evidence="7" id="KW-0833">Ubl conjugation pathway</keyword>
<comment type="pathway">
    <text evidence="2">Protein modification; protein ubiquitination.</text>
</comment>
<gene>
    <name evidence="12" type="ORF">Rsub_08584</name>
</gene>
<keyword evidence="4" id="KW-0808">Transferase</keyword>
<evidence type="ECO:0000256" key="7">
    <source>
        <dbReference type="ARBA" id="ARBA00022786"/>
    </source>
</evidence>
<evidence type="ECO:0000256" key="5">
    <source>
        <dbReference type="ARBA" id="ARBA00022723"/>
    </source>
</evidence>
<evidence type="ECO:0000313" key="12">
    <source>
        <dbReference type="EMBL" id="GBF95602.1"/>
    </source>
</evidence>
<dbReference type="OrthoDB" id="8062037at2759"/>
<feature type="domain" description="RING-type" evidence="11">
    <location>
        <begin position="252"/>
        <end position="293"/>
    </location>
</feature>
<dbReference type="Gene3D" id="3.30.40.10">
    <property type="entry name" value="Zinc/RING finger domain, C3HC4 (zinc finger)"/>
    <property type="match status" value="1"/>
</dbReference>
<keyword evidence="8" id="KW-0862">Zinc</keyword>
<feature type="region of interest" description="Disordered" evidence="10">
    <location>
        <begin position="200"/>
        <end position="222"/>
    </location>
</feature>
<evidence type="ECO:0000256" key="9">
    <source>
        <dbReference type="PROSITE-ProRule" id="PRU00175"/>
    </source>
</evidence>
<dbReference type="SMART" id="SM00184">
    <property type="entry name" value="RING"/>
    <property type="match status" value="1"/>
</dbReference>
<evidence type="ECO:0000256" key="1">
    <source>
        <dbReference type="ARBA" id="ARBA00000900"/>
    </source>
</evidence>
<feature type="region of interest" description="Disordered" evidence="10">
    <location>
        <begin position="67"/>
        <end position="123"/>
    </location>
</feature>
<dbReference type="PANTHER" id="PTHR46463">
    <property type="entry name" value="ZINC FINGER, RING/FYVE/PHD-TYPE"/>
    <property type="match status" value="1"/>
</dbReference>
<dbReference type="GO" id="GO:0008270">
    <property type="term" value="F:zinc ion binding"/>
    <property type="evidence" value="ECO:0007669"/>
    <property type="project" value="UniProtKB-KW"/>
</dbReference>
<evidence type="ECO:0000259" key="11">
    <source>
        <dbReference type="PROSITE" id="PS50089"/>
    </source>
</evidence>
<organism evidence="12 13">
    <name type="scientific">Raphidocelis subcapitata</name>
    <dbReference type="NCBI Taxonomy" id="307507"/>
    <lineage>
        <taxon>Eukaryota</taxon>
        <taxon>Viridiplantae</taxon>
        <taxon>Chlorophyta</taxon>
        <taxon>core chlorophytes</taxon>
        <taxon>Chlorophyceae</taxon>
        <taxon>CS clade</taxon>
        <taxon>Sphaeropleales</taxon>
        <taxon>Selenastraceae</taxon>
        <taxon>Raphidocelis</taxon>
    </lineage>
</organism>
<dbReference type="CDD" id="cd23116">
    <property type="entry name" value="RING-H2_AIRP1-like"/>
    <property type="match status" value="1"/>
</dbReference>
<name>A0A2V0P9H2_9CHLO</name>
<evidence type="ECO:0000256" key="2">
    <source>
        <dbReference type="ARBA" id="ARBA00004906"/>
    </source>
</evidence>
<dbReference type="PANTHER" id="PTHR46463:SF10">
    <property type="entry name" value="OS01G0926200 PROTEIN"/>
    <property type="match status" value="1"/>
</dbReference>
<evidence type="ECO:0000256" key="3">
    <source>
        <dbReference type="ARBA" id="ARBA00012483"/>
    </source>
</evidence>
<dbReference type="EMBL" id="BDRX01000068">
    <property type="protein sequence ID" value="GBF95602.1"/>
    <property type="molecule type" value="Genomic_DNA"/>
</dbReference>
<feature type="region of interest" description="Disordered" evidence="10">
    <location>
        <begin position="135"/>
        <end position="161"/>
    </location>
</feature>
<dbReference type="EC" id="2.3.2.27" evidence="3"/>
<dbReference type="Pfam" id="PF12678">
    <property type="entry name" value="zf-rbx1"/>
    <property type="match status" value="1"/>
</dbReference>